<dbReference type="AlphaFoldDB" id="A0AAV1ATV4"/>
<organism evidence="1 2">
    <name type="scientific">Vicia faba</name>
    <name type="common">Broad bean</name>
    <name type="synonym">Faba vulgaris</name>
    <dbReference type="NCBI Taxonomy" id="3906"/>
    <lineage>
        <taxon>Eukaryota</taxon>
        <taxon>Viridiplantae</taxon>
        <taxon>Streptophyta</taxon>
        <taxon>Embryophyta</taxon>
        <taxon>Tracheophyta</taxon>
        <taxon>Spermatophyta</taxon>
        <taxon>Magnoliopsida</taxon>
        <taxon>eudicotyledons</taxon>
        <taxon>Gunneridae</taxon>
        <taxon>Pentapetalae</taxon>
        <taxon>rosids</taxon>
        <taxon>fabids</taxon>
        <taxon>Fabales</taxon>
        <taxon>Fabaceae</taxon>
        <taxon>Papilionoideae</taxon>
        <taxon>50 kb inversion clade</taxon>
        <taxon>NPAAA clade</taxon>
        <taxon>Hologalegina</taxon>
        <taxon>IRL clade</taxon>
        <taxon>Fabeae</taxon>
        <taxon>Vicia</taxon>
    </lineage>
</organism>
<name>A0AAV1ATV4_VICFA</name>
<evidence type="ECO:0000313" key="1">
    <source>
        <dbReference type="EMBL" id="CAI8612678.1"/>
    </source>
</evidence>
<accession>A0AAV1ATV4</accession>
<reference evidence="1 2" key="1">
    <citation type="submission" date="2023-01" db="EMBL/GenBank/DDBJ databases">
        <authorList>
            <person name="Kreplak J."/>
        </authorList>
    </citation>
    <scope>NUCLEOTIDE SEQUENCE [LARGE SCALE GENOMIC DNA]</scope>
</reference>
<protein>
    <submittedName>
        <fullName evidence="1">Uncharacterized protein</fullName>
    </submittedName>
</protein>
<keyword evidence="2" id="KW-1185">Reference proteome</keyword>
<dbReference type="EMBL" id="OX451740">
    <property type="protein sequence ID" value="CAI8612678.1"/>
    <property type="molecule type" value="Genomic_DNA"/>
</dbReference>
<dbReference type="Proteomes" id="UP001157006">
    <property type="component" value="Chromosome 5"/>
</dbReference>
<evidence type="ECO:0000313" key="2">
    <source>
        <dbReference type="Proteomes" id="UP001157006"/>
    </source>
</evidence>
<proteinExistence type="predicted"/>
<sequence length="123" mass="14669">MEDASKSVRSCNLYEYSKVPRYGCCRPMKMWFANTVENRNRKFWKYRNAGMDNSCDMFIRDDEIAHSISEISNSESYCKHCDVAKVKFELTERKLEKSKLKIVALKRKIFQLNMTILMSWFIL</sequence>
<gene>
    <name evidence="1" type="ORF">VFH_V046200</name>
</gene>